<dbReference type="InParanoid" id="G3IQ62"/>
<proteinExistence type="predicted"/>
<organism evidence="1 2">
    <name type="scientific">Cricetulus griseus</name>
    <name type="common">Chinese hamster</name>
    <name type="synonym">Cricetulus barabensis griseus</name>
    <dbReference type="NCBI Taxonomy" id="10029"/>
    <lineage>
        <taxon>Eukaryota</taxon>
        <taxon>Metazoa</taxon>
        <taxon>Chordata</taxon>
        <taxon>Craniata</taxon>
        <taxon>Vertebrata</taxon>
        <taxon>Euteleostomi</taxon>
        <taxon>Mammalia</taxon>
        <taxon>Eutheria</taxon>
        <taxon>Euarchontoglires</taxon>
        <taxon>Glires</taxon>
        <taxon>Rodentia</taxon>
        <taxon>Myomorpha</taxon>
        <taxon>Muroidea</taxon>
        <taxon>Cricetidae</taxon>
        <taxon>Cricetinae</taxon>
        <taxon>Cricetulus</taxon>
    </lineage>
</organism>
<name>G3IQ62_CRIGR</name>
<dbReference type="AlphaFoldDB" id="G3IQ62"/>
<reference evidence="2" key="1">
    <citation type="journal article" date="2011" name="Nat. Biotechnol.">
        <title>The genomic sequence of the Chinese hamster ovary (CHO)-K1 cell line.</title>
        <authorList>
            <person name="Xu X."/>
            <person name="Nagarajan H."/>
            <person name="Lewis N.E."/>
            <person name="Pan S."/>
            <person name="Cai Z."/>
            <person name="Liu X."/>
            <person name="Chen W."/>
            <person name="Xie M."/>
            <person name="Wang W."/>
            <person name="Hammond S."/>
            <person name="Andersen M.R."/>
            <person name="Neff N."/>
            <person name="Passarelli B."/>
            <person name="Koh W."/>
            <person name="Fan H.C."/>
            <person name="Wang J."/>
            <person name="Gui Y."/>
            <person name="Lee K.H."/>
            <person name="Betenbaugh M.J."/>
            <person name="Quake S.R."/>
            <person name="Famili I."/>
            <person name="Palsson B.O."/>
            <person name="Wang J."/>
        </authorList>
    </citation>
    <scope>NUCLEOTIDE SEQUENCE [LARGE SCALE GENOMIC DNA]</scope>
    <source>
        <strain evidence="2">CHO K1 cell line</strain>
    </source>
</reference>
<sequence>MIDDVHGHNSRIHIPENVSEVAILRFSVQIPTLQWLLKDTEDEGISQKCLRSETMKKLSAKLANCGLT</sequence>
<evidence type="ECO:0000313" key="1">
    <source>
        <dbReference type="EMBL" id="EGV91214.1"/>
    </source>
</evidence>
<dbReference type="Proteomes" id="UP000001075">
    <property type="component" value="Unassembled WGS sequence"/>
</dbReference>
<accession>G3IQ62</accession>
<protein>
    <submittedName>
        <fullName evidence="1">Uncharacterized protein</fullName>
    </submittedName>
</protein>
<gene>
    <name evidence="1" type="ORF">I79_026155</name>
</gene>
<evidence type="ECO:0000313" key="2">
    <source>
        <dbReference type="Proteomes" id="UP000001075"/>
    </source>
</evidence>
<dbReference type="EMBL" id="JH027344">
    <property type="protein sequence ID" value="EGV91214.1"/>
    <property type="molecule type" value="Genomic_DNA"/>
</dbReference>